<dbReference type="InterPro" id="IPR000515">
    <property type="entry name" value="MetI-like"/>
</dbReference>
<keyword evidence="4" id="KW-1003">Cell membrane</keyword>
<evidence type="ECO:0000256" key="9">
    <source>
        <dbReference type="RuleBase" id="RU363032"/>
    </source>
</evidence>
<dbReference type="GO" id="GO:0043190">
    <property type="term" value="C:ATP-binding cassette (ABC) transporter complex"/>
    <property type="evidence" value="ECO:0007669"/>
    <property type="project" value="InterPro"/>
</dbReference>
<evidence type="ECO:0000256" key="3">
    <source>
        <dbReference type="ARBA" id="ARBA00022448"/>
    </source>
</evidence>
<keyword evidence="7 9" id="KW-1133">Transmembrane helix</keyword>
<dbReference type="InterPro" id="IPR010065">
    <property type="entry name" value="AA_ABC_transptr_permease_3TM"/>
</dbReference>
<evidence type="ECO:0000313" key="11">
    <source>
        <dbReference type="EMBL" id="KAB2675783.1"/>
    </source>
</evidence>
<dbReference type="SUPFAM" id="SSF161098">
    <property type="entry name" value="MetI-like"/>
    <property type="match status" value="1"/>
</dbReference>
<evidence type="ECO:0000259" key="10">
    <source>
        <dbReference type="PROSITE" id="PS50928"/>
    </source>
</evidence>
<dbReference type="PROSITE" id="PS50928">
    <property type="entry name" value="ABC_TM1"/>
    <property type="match status" value="1"/>
</dbReference>
<dbReference type="InterPro" id="IPR035906">
    <property type="entry name" value="MetI-like_sf"/>
</dbReference>
<dbReference type="Gene3D" id="1.10.3720.10">
    <property type="entry name" value="MetI-like"/>
    <property type="match status" value="1"/>
</dbReference>
<organism evidence="11 12">
    <name type="scientific">Brucella tritici</name>
    <dbReference type="NCBI Taxonomy" id="94626"/>
    <lineage>
        <taxon>Bacteria</taxon>
        <taxon>Pseudomonadati</taxon>
        <taxon>Pseudomonadota</taxon>
        <taxon>Alphaproteobacteria</taxon>
        <taxon>Hyphomicrobiales</taxon>
        <taxon>Brucellaceae</taxon>
        <taxon>Brucella/Ochrobactrum group</taxon>
        <taxon>Brucella</taxon>
    </lineage>
</organism>
<dbReference type="GO" id="GO:0022857">
    <property type="term" value="F:transmembrane transporter activity"/>
    <property type="evidence" value="ECO:0007669"/>
    <property type="project" value="InterPro"/>
</dbReference>
<dbReference type="AlphaFoldDB" id="A0A6L3Y9E8"/>
<dbReference type="EMBL" id="WBVX01000053">
    <property type="protein sequence ID" value="KAB2675783.1"/>
    <property type="molecule type" value="Genomic_DNA"/>
</dbReference>
<comment type="caution">
    <text evidence="11">The sequence shown here is derived from an EMBL/GenBank/DDBJ whole genome shotgun (WGS) entry which is preliminary data.</text>
</comment>
<keyword evidence="5 9" id="KW-0812">Transmembrane</keyword>
<accession>A0A6L3Y9E8</accession>
<dbReference type="CDD" id="cd06261">
    <property type="entry name" value="TM_PBP2"/>
    <property type="match status" value="1"/>
</dbReference>
<evidence type="ECO:0000256" key="1">
    <source>
        <dbReference type="ARBA" id="ARBA00004429"/>
    </source>
</evidence>
<sequence>MTLESALYILAGLPMTIALTGLAMLFGAIFGFPLMLASQSKFFLLRHMSVALVSLVRSVPPILWLFLIFFGLGSGVLTLTTFAAAVVTFSMIAAVNMAEIYRGGIVAIHHGQYEAATALNFSRFRLYTDVIIPQMVRVCIPAAATYAIGLMKDSAIASTIGVADLAFRGNQISLQTYRGLTIFAFVGLLYIVISLPVAALSREAERRLRAKVSR</sequence>
<keyword evidence="6" id="KW-0029">Amino-acid transport</keyword>
<proteinExistence type="inferred from homology"/>
<evidence type="ECO:0000256" key="8">
    <source>
        <dbReference type="ARBA" id="ARBA00023136"/>
    </source>
</evidence>
<keyword evidence="8 9" id="KW-0472">Membrane</keyword>
<evidence type="ECO:0000256" key="6">
    <source>
        <dbReference type="ARBA" id="ARBA00022970"/>
    </source>
</evidence>
<dbReference type="InterPro" id="IPR043429">
    <property type="entry name" value="ArtM/GltK/GlnP/TcyL/YhdX-like"/>
</dbReference>
<evidence type="ECO:0000256" key="4">
    <source>
        <dbReference type="ARBA" id="ARBA00022475"/>
    </source>
</evidence>
<name>A0A6L3Y9E8_9HYPH</name>
<feature type="transmembrane region" description="Helical" evidence="9">
    <location>
        <begin position="177"/>
        <end position="199"/>
    </location>
</feature>
<dbReference type="NCBIfam" id="TIGR01726">
    <property type="entry name" value="HEQRo_perm_3TM"/>
    <property type="match status" value="1"/>
</dbReference>
<dbReference type="Pfam" id="PF00528">
    <property type="entry name" value="BPD_transp_1"/>
    <property type="match status" value="1"/>
</dbReference>
<feature type="domain" description="ABC transmembrane type-1" evidence="10">
    <location>
        <begin position="13"/>
        <end position="201"/>
    </location>
</feature>
<feature type="transmembrane region" description="Helical" evidence="9">
    <location>
        <begin position="76"/>
        <end position="95"/>
    </location>
</feature>
<protein>
    <submittedName>
        <fullName evidence="11">Amino acid ABC transporter permease</fullName>
    </submittedName>
</protein>
<feature type="transmembrane region" description="Helical" evidence="9">
    <location>
        <begin position="6"/>
        <end position="36"/>
    </location>
</feature>
<dbReference type="Proteomes" id="UP000481643">
    <property type="component" value="Unassembled WGS sequence"/>
</dbReference>
<comment type="similarity">
    <text evidence="2">Belongs to the binding-protein-dependent transport system permease family. HisMQ subfamily.</text>
</comment>
<evidence type="ECO:0000256" key="7">
    <source>
        <dbReference type="ARBA" id="ARBA00022989"/>
    </source>
</evidence>
<dbReference type="GO" id="GO:0006865">
    <property type="term" value="P:amino acid transport"/>
    <property type="evidence" value="ECO:0007669"/>
    <property type="project" value="UniProtKB-KW"/>
</dbReference>
<evidence type="ECO:0000256" key="5">
    <source>
        <dbReference type="ARBA" id="ARBA00022692"/>
    </source>
</evidence>
<reference evidence="11 12" key="1">
    <citation type="submission" date="2019-09" db="EMBL/GenBank/DDBJ databases">
        <title>Taxonomic organization of the family Brucellaceae based on a phylogenomic approach.</title>
        <authorList>
            <person name="Leclercq S."/>
            <person name="Cloeckaert A."/>
            <person name="Zygmunt M.S."/>
        </authorList>
    </citation>
    <scope>NUCLEOTIDE SEQUENCE [LARGE SCALE GENOMIC DNA]</scope>
    <source>
        <strain evidence="11 12">WS1830</strain>
    </source>
</reference>
<comment type="subcellular location">
    <subcellularLocation>
        <location evidence="1">Cell inner membrane</location>
        <topology evidence="1">Multi-pass membrane protein</topology>
    </subcellularLocation>
    <subcellularLocation>
        <location evidence="9">Cell membrane</location>
        <topology evidence="9">Multi-pass membrane protein</topology>
    </subcellularLocation>
</comment>
<evidence type="ECO:0000313" key="12">
    <source>
        <dbReference type="Proteomes" id="UP000481643"/>
    </source>
</evidence>
<gene>
    <name evidence="11" type="ORF">F9L08_27370</name>
</gene>
<keyword evidence="3 9" id="KW-0813">Transport</keyword>
<evidence type="ECO:0000256" key="2">
    <source>
        <dbReference type="ARBA" id="ARBA00010072"/>
    </source>
</evidence>
<dbReference type="RefSeq" id="WP_151654247.1">
    <property type="nucleotide sequence ID" value="NZ_WBVX01000053.1"/>
</dbReference>
<dbReference type="PANTHER" id="PTHR30614">
    <property type="entry name" value="MEMBRANE COMPONENT OF AMINO ACID ABC TRANSPORTER"/>
    <property type="match status" value="1"/>
</dbReference>
<feature type="transmembrane region" description="Helical" evidence="9">
    <location>
        <begin position="48"/>
        <end position="70"/>
    </location>
</feature>
<dbReference type="PANTHER" id="PTHR30614:SF0">
    <property type="entry name" value="L-CYSTINE TRANSPORT SYSTEM PERMEASE PROTEIN TCYL"/>
    <property type="match status" value="1"/>
</dbReference>